<evidence type="ECO:0000313" key="3">
    <source>
        <dbReference type="Proteomes" id="UP000314294"/>
    </source>
</evidence>
<reference evidence="2 3" key="1">
    <citation type="submission" date="2019-03" db="EMBL/GenBank/DDBJ databases">
        <title>First draft genome of Liparis tanakae, snailfish: a comprehensive survey of snailfish specific genes.</title>
        <authorList>
            <person name="Kim W."/>
            <person name="Song I."/>
            <person name="Jeong J.-H."/>
            <person name="Kim D."/>
            <person name="Kim S."/>
            <person name="Ryu S."/>
            <person name="Song J.Y."/>
            <person name="Lee S.K."/>
        </authorList>
    </citation>
    <scope>NUCLEOTIDE SEQUENCE [LARGE SCALE GENOMIC DNA]</scope>
    <source>
        <tissue evidence="2">Muscle</tissue>
    </source>
</reference>
<feature type="region of interest" description="Disordered" evidence="1">
    <location>
        <begin position="1"/>
        <end position="74"/>
    </location>
</feature>
<keyword evidence="3" id="KW-1185">Reference proteome</keyword>
<dbReference type="AlphaFoldDB" id="A0A4Z2H2I1"/>
<dbReference type="Proteomes" id="UP000314294">
    <property type="component" value="Unassembled WGS sequence"/>
</dbReference>
<dbReference type="EMBL" id="SRLO01000340">
    <property type="protein sequence ID" value="TNN60097.1"/>
    <property type="molecule type" value="Genomic_DNA"/>
</dbReference>
<proteinExistence type="predicted"/>
<protein>
    <submittedName>
        <fullName evidence="2">Uncharacterized protein</fullName>
    </submittedName>
</protein>
<feature type="compositionally biased region" description="Basic and acidic residues" evidence="1">
    <location>
        <begin position="1"/>
        <end position="15"/>
    </location>
</feature>
<name>A0A4Z2H2I1_9TELE</name>
<evidence type="ECO:0000256" key="1">
    <source>
        <dbReference type="SAM" id="MobiDB-lite"/>
    </source>
</evidence>
<evidence type="ECO:0000313" key="2">
    <source>
        <dbReference type="EMBL" id="TNN60097.1"/>
    </source>
</evidence>
<feature type="compositionally biased region" description="Basic and acidic residues" evidence="1">
    <location>
        <begin position="44"/>
        <end position="67"/>
    </location>
</feature>
<gene>
    <name evidence="2" type="ORF">EYF80_029649</name>
</gene>
<accession>A0A4Z2H2I1</accession>
<comment type="caution">
    <text evidence="2">The sequence shown here is derived from an EMBL/GenBank/DDBJ whole genome shotgun (WGS) entry which is preliminary data.</text>
</comment>
<organism evidence="2 3">
    <name type="scientific">Liparis tanakae</name>
    <name type="common">Tanaka's snailfish</name>
    <dbReference type="NCBI Taxonomy" id="230148"/>
    <lineage>
        <taxon>Eukaryota</taxon>
        <taxon>Metazoa</taxon>
        <taxon>Chordata</taxon>
        <taxon>Craniata</taxon>
        <taxon>Vertebrata</taxon>
        <taxon>Euteleostomi</taxon>
        <taxon>Actinopterygii</taxon>
        <taxon>Neopterygii</taxon>
        <taxon>Teleostei</taxon>
        <taxon>Neoteleostei</taxon>
        <taxon>Acanthomorphata</taxon>
        <taxon>Eupercaria</taxon>
        <taxon>Perciformes</taxon>
        <taxon>Cottioidei</taxon>
        <taxon>Cottales</taxon>
        <taxon>Liparidae</taxon>
        <taxon>Liparis</taxon>
    </lineage>
</organism>
<sequence length="128" mass="14212">MNLLRGRKEEVERETYGQPVAEKTAGLDSCIHPQLEAFSPAEGGRGDPDGRDKYRETLRKEARKKDTVWSSRKAAHEQVQAVALMLVIGTGMRSLVCTYRILLSGKNIRTKKAEVWSISLGGEDGDPL</sequence>